<feature type="region of interest" description="Disordered" evidence="1">
    <location>
        <begin position="171"/>
        <end position="197"/>
    </location>
</feature>
<evidence type="ECO:0008006" key="4">
    <source>
        <dbReference type="Google" id="ProtNLM"/>
    </source>
</evidence>
<dbReference type="AlphaFoldDB" id="A0AAD7RFS1"/>
<sequence>MPSEAVQQAKSALRHGDIVGQVQHGRGGFGLGASRPTWHKATSTQRRKLVVSQVRHQEEADRCAKAVSQSKQGQWTSWENLEHRKLTWKDLWEMEGRQISFIIRATYDVLPMPKNLHQWFGEDPSCALCQTPATLRHILTGCKTSLSQGRYTWRHNQVLRQLAITLEGRRTTNNALPPPMPRHSKTTPFVRAGQPPAKPSARVEATLLDTARDWRMQVDLEQRLIFPPEIITTNLRPDLVLWSTSQKLLFIVELTVPWEAAVGEAYERKRLKYSDIAAEKQNNAAGVPRCSRSRSGVEVLLQRPQPSFLRGWECEDRPSDKPSNQCQRLPNEAAAGYGSRERTPTGLLNDQIRGKSRGGHTWDARRRR</sequence>
<gene>
    <name evidence="2" type="ORF">AAFF_G00249590</name>
</gene>
<evidence type="ECO:0000256" key="1">
    <source>
        <dbReference type="SAM" id="MobiDB-lite"/>
    </source>
</evidence>
<evidence type="ECO:0000313" key="2">
    <source>
        <dbReference type="EMBL" id="KAJ8377969.1"/>
    </source>
</evidence>
<evidence type="ECO:0000313" key="3">
    <source>
        <dbReference type="Proteomes" id="UP001221898"/>
    </source>
</evidence>
<keyword evidence="3" id="KW-1185">Reference proteome</keyword>
<accession>A0AAD7RFS1</accession>
<proteinExistence type="predicted"/>
<dbReference type="EMBL" id="JAINUG010000335">
    <property type="protein sequence ID" value="KAJ8377969.1"/>
    <property type="molecule type" value="Genomic_DNA"/>
</dbReference>
<reference evidence="2" key="1">
    <citation type="journal article" date="2023" name="Science">
        <title>Genome structures resolve the early diversification of teleost fishes.</title>
        <authorList>
            <person name="Parey E."/>
            <person name="Louis A."/>
            <person name="Montfort J."/>
            <person name="Bouchez O."/>
            <person name="Roques C."/>
            <person name="Iampietro C."/>
            <person name="Lluch J."/>
            <person name="Castinel A."/>
            <person name="Donnadieu C."/>
            <person name="Desvignes T."/>
            <person name="Floi Bucao C."/>
            <person name="Jouanno E."/>
            <person name="Wen M."/>
            <person name="Mejri S."/>
            <person name="Dirks R."/>
            <person name="Jansen H."/>
            <person name="Henkel C."/>
            <person name="Chen W.J."/>
            <person name="Zahm M."/>
            <person name="Cabau C."/>
            <person name="Klopp C."/>
            <person name="Thompson A.W."/>
            <person name="Robinson-Rechavi M."/>
            <person name="Braasch I."/>
            <person name="Lecointre G."/>
            <person name="Bobe J."/>
            <person name="Postlethwait J.H."/>
            <person name="Berthelot C."/>
            <person name="Roest Crollius H."/>
            <person name="Guiguen Y."/>
        </authorList>
    </citation>
    <scope>NUCLEOTIDE SEQUENCE</scope>
    <source>
        <strain evidence="2">NC1722</strain>
    </source>
</reference>
<protein>
    <recommendedName>
        <fullName evidence="4">Reverse transcriptase zinc-binding domain-containing protein</fullName>
    </recommendedName>
</protein>
<dbReference type="Proteomes" id="UP001221898">
    <property type="component" value="Unassembled WGS sequence"/>
</dbReference>
<comment type="caution">
    <text evidence="2">The sequence shown here is derived from an EMBL/GenBank/DDBJ whole genome shotgun (WGS) entry which is preliminary data.</text>
</comment>
<feature type="region of interest" description="Disordered" evidence="1">
    <location>
        <begin position="312"/>
        <end position="368"/>
    </location>
</feature>
<name>A0AAD7RFS1_9TELE</name>
<organism evidence="2 3">
    <name type="scientific">Aldrovandia affinis</name>
    <dbReference type="NCBI Taxonomy" id="143900"/>
    <lineage>
        <taxon>Eukaryota</taxon>
        <taxon>Metazoa</taxon>
        <taxon>Chordata</taxon>
        <taxon>Craniata</taxon>
        <taxon>Vertebrata</taxon>
        <taxon>Euteleostomi</taxon>
        <taxon>Actinopterygii</taxon>
        <taxon>Neopterygii</taxon>
        <taxon>Teleostei</taxon>
        <taxon>Notacanthiformes</taxon>
        <taxon>Halosauridae</taxon>
        <taxon>Aldrovandia</taxon>
    </lineage>
</organism>